<evidence type="ECO:0000313" key="3">
    <source>
        <dbReference type="Proteomes" id="UP000599383"/>
    </source>
</evidence>
<sequence>MPIRNPGVDTTEPRPLPEPAASGEAARKTKVRSGSMERSVHTDLTNGKVTHKFFLDGGVFGPVGDFRLDDIGTVLSDVSDRRYTILPGDPLSAVATMEQTAGFDREDWAARIWTYSEQQATATEFHLISRLKAWSGEELIFEEENAHVIPRNGM</sequence>
<feature type="region of interest" description="Disordered" evidence="1">
    <location>
        <begin position="1"/>
        <end position="39"/>
    </location>
</feature>
<dbReference type="EMBL" id="WVQY01000002">
    <property type="protein sequence ID" value="NOD30440.1"/>
    <property type="molecule type" value="Genomic_DNA"/>
</dbReference>
<evidence type="ECO:0000256" key="1">
    <source>
        <dbReference type="SAM" id="MobiDB-lite"/>
    </source>
</evidence>
<reference evidence="2 3" key="1">
    <citation type="submission" date="2019-12" db="EMBL/GenBank/DDBJ databases">
        <title>Ruegeria JWLKs population differentiation of coral mucus and skeleton niches.</title>
        <authorList>
            <person name="Luo D."/>
        </authorList>
    </citation>
    <scope>NUCLEOTIDE SEQUENCE [LARGE SCALE GENOMIC DNA]</scope>
    <source>
        <strain evidence="2 3">HKCCD6238</strain>
    </source>
</reference>
<proteinExistence type="predicted"/>
<evidence type="ECO:0008006" key="4">
    <source>
        <dbReference type="Google" id="ProtNLM"/>
    </source>
</evidence>
<organism evidence="2 3">
    <name type="scientific">Ruegeria atlantica</name>
    <dbReference type="NCBI Taxonomy" id="81569"/>
    <lineage>
        <taxon>Bacteria</taxon>
        <taxon>Pseudomonadati</taxon>
        <taxon>Pseudomonadota</taxon>
        <taxon>Alphaproteobacteria</taxon>
        <taxon>Rhodobacterales</taxon>
        <taxon>Roseobacteraceae</taxon>
        <taxon>Ruegeria</taxon>
    </lineage>
</organism>
<name>A0ABX1WAY2_9RHOB</name>
<dbReference type="RefSeq" id="WP_171363368.1">
    <property type="nucleotide sequence ID" value="NZ_WVQY01000002.1"/>
</dbReference>
<gene>
    <name evidence="2" type="ORF">GS617_09195</name>
</gene>
<comment type="caution">
    <text evidence="2">The sequence shown here is derived from an EMBL/GenBank/DDBJ whole genome shotgun (WGS) entry which is preliminary data.</text>
</comment>
<protein>
    <recommendedName>
        <fullName evidence="4">Hedgehog/Intein (Hint) domain-containing protein</fullName>
    </recommendedName>
</protein>
<keyword evidence="3" id="KW-1185">Reference proteome</keyword>
<dbReference type="Proteomes" id="UP000599383">
    <property type="component" value="Unassembled WGS sequence"/>
</dbReference>
<accession>A0ABX1WAY2</accession>
<evidence type="ECO:0000313" key="2">
    <source>
        <dbReference type="EMBL" id="NOD30440.1"/>
    </source>
</evidence>